<evidence type="ECO:0008006" key="3">
    <source>
        <dbReference type="Google" id="ProtNLM"/>
    </source>
</evidence>
<gene>
    <name evidence="1" type="ORF">FISHEDRAFT_59733</name>
</gene>
<reference evidence="1 2" key="1">
    <citation type="journal article" date="2015" name="Fungal Genet. Biol.">
        <title>Evolution of novel wood decay mechanisms in Agaricales revealed by the genome sequences of Fistulina hepatica and Cylindrobasidium torrendii.</title>
        <authorList>
            <person name="Floudas D."/>
            <person name="Held B.W."/>
            <person name="Riley R."/>
            <person name="Nagy L.G."/>
            <person name="Koehler G."/>
            <person name="Ransdell A.S."/>
            <person name="Younus H."/>
            <person name="Chow J."/>
            <person name="Chiniquy J."/>
            <person name="Lipzen A."/>
            <person name="Tritt A."/>
            <person name="Sun H."/>
            <person name="Haridas S."/>
            <person name="LaButti K."/>
            <person name="Ohm R.A."/>
            <person name="Kues U."/>
            <person name="Blanchette R.A."/>
            <person name="Grigoriev I.V."/>
            <person name="Minto R.E."/>
            <person name="Hibbett D.S."/>
        </authorList>
    </citation>
    <scope>NUCLEOTIDE SEQUENCE [LARGE SCALE GENOMIC DNA]</scope>
    <source>
        <strain evidence="1 2">ATCC 64428</strain>
    </source>
</reference>
<protein>
    <recommendedName>
        <fullName evidence="3">MYND-type domain-containing protein</fullName>
    </recommendedName>
</protein>
<keyword evidence="2" id="KW-1185">Reference proteome</keyword>
<sequence>MNTSQAVGKIKANTKKLGFLIHGALVSTTATVYMDLIGRLSPGNTQFPLKNVFLSANMISFATKVAVKAAALLNAGGPQSLVDTIISAFAYLTSYLESTDGFSWIIQSTNAGLLTAFIDAGPHLLRIQHPEDVNMIVIIVRNILPQYLVYRSVMEVWYSTLKNAYITVEANDMKGKGATCDNVRYQKVDEKNNFRKCAACQTSLYCSKEYQIIA</sequence>
<evidence type="ECO:0000313" key="1">
    <source>
        <dbReference type="EMBL" id="KIY47310.1"/>
    </source>
</evidence>
<proteinExistence type="predicted"/>
<dbReference type="AlphaFoldDB" id="A0A0D7A9H3"/>
<organism evidence="1 2">
    <name type="scientific">Fistulina hepatica ATCC 64428</name>
    <dbReference type="NCBI Taxonomy" id="1128425"/>
    <lineage>
        <taxon>Eukaryota</taxon>
        <taxon>Fungi</taxon>
        <taxon>Dikarya</taxon>
        <taxon>Basidiomycota</taxon>
        <taxon>Agaricomycotina</taxon>
        <taxon>Agaricomycetes</taxon>
        <taxon>Agaricomycetidae</taxon>
        <taxon>Agaricales</taxon>
        <taxon>Fistulinaceae</taxon>
        <taxon>Fistulina</taxon>
    </lineage>
</organism>
<dbReference type="OrthoDB" id="3040823at2759"/>
<dbReference type="EMBL" id="KN881952">
    <property type="protein sequence ID" value="KIY47310.1"/>
    <property type="molecule type" value="Genomic_DNA"/>
</dbReference>
<evidence type="ECO:0000313" key="2">
    <source>
        <dbReference type="Proteomes" id="UP000054144"/>
    </source>
</evidence>
<dbReference type="Proteomes" id="UP000054144">
    <property type="component" value="Unassembled WGS sequence"/>
</dbReference>
<accession>A0A0D7A9H3</accession>
<name>A0A0D7A9H3_9AGAR</name>